<dbReference type="RefSeq" id="XP_046041659.1">
    <property type="nucleotide sequence ID" value="XM_046200471.1"/>
</dbReference>
<protein>
    <submittedName>
        <fullName evidence="1">Uncharacterized protein</fullName>
    </submittedName>
</protein>
<sequence length="75" mass="8395">MGYLSTCPEPEPGSKVAENIFPNISYNDGVTVIRFIPADRLARSRFDALRLKIEMDWAPLNQPLPKPDAGDYMAI</sequence>
<dbReference type="Proteomes" id="UP000720189">
    <property type="component" value="Unassembled WGS sequence"/>
</dbReference>
<dbReference type="AlphaFoldDB" id="A0A9P9FXU4"/>
<dbReference type="EMBL" id="JAGMUX010000031">
    <property type="protein sequence ID" value="KAH7210888.1"/>
    <property type="molecule type" value="Genomic_DNA"/>
</dbReference>
<evidence type="ECO:0000313" key="2">
    <source>
        <dbReference type="Proteomes" id="UP000720189"/>
    </source>
</evidence>
<dbReference type="OrthoDB" id="248923at2759"/>
<organism evidence="1 2">
    <name type="scientific">Fusarium redolens</name>
    <dbReference type="NCBI Taxonomy" id="48865"/>
    <lineage>
        <taxon>Eukaryota</taxon>
        <taxon>Fungi</taxon>
        <taxon>Dikarya</taxon>
        <taxon>Ascomycota</taxon>
        <taxon>Pezizomycotina</taxon>
        <taxon>Sordariomycetes</taxon>
        <taxon>Hypocreomycetidae</taxon>
        <taxon>Hypocreales</taxon>
        <taxon>Nectriaceae</taxon>
        <taxon>Fusarium</taxon>
        <taxon>Fusarium redolens species complex</taxon>
    </lineage>
</organism>
<name>A0A9P9FXU4_FUSRE</name>
<accession>A0A9P9FXU4</accession>
<reference evidence="1" key="1">
    <citation type="journal article" date="2021" name="Nat. Commun.">
        <title>Genetic determinants of endophytism in the Arabidopsis root mycobiome.</title>
        <authorList>
            <person name="Mesny F."/>
            <person name="Miyauchi S."/>
            <person name="Thiergart T."/>
            <person name="Pickel B."/>
            <person name="Atanasova L."/>
            <person name="Karlsson M."/>
            <person name="Huettel B."/>
            <person name="Barry K.W."/>
            <person name="Haridas S."/>
            <person name="Chen C."/>
            <person name="Bauer D."/>
            <person name="Andreopoulos W."/>
            <person name="Pangilinan J."/>
            <person name="LaButti K."/>
            <person name="Riley R."/>
            <person name="Lipzen A."/>
            <person name="Clum A."/>
            <person name="Drula E."/>
            <person name="Henrissat B."/>
            <person name="Kohler A."/>
            <person name="Grigoriev I.V."/>
            <person name="Martin F.M."/>
            <person name="Hacquard S."/>
        </authorList>
    </citation>
    <scope>NUCLEOTIDE SEQUENCE</scope>
    <source>
        <strain evidence="1">MPI-CAGE-AT-0023</strain>
    </source>
</reference>
<comment type="caution">
    <text evidence="1">The sequence shown here is derived from an EMBL/GenBank/DDBJ whole genome shotgun (WGS) entry which is preliminary data.</text>
</comment>
<proteinExistence type="predicted"/>
<dbReference type="GeneID" id="70230425"/>
<gene>
    <name evidence="1" type="ORF">BKA55DRAFT_698017</name>
</gene>
<evidence type="ECO:0000313" key="1">
    <source>
        <dbReference type="EMBL" id="KAH7210888.1"/>
    </source>
</evidence>
<keyword evidence="2" id="KW-1185">Reference proteome</keyword>